<dbReference type="Proteomes" id="UP000563426">
    <property type="component" value="Unassembled WGS sequence"/>
</dbReference>
<name>A0A3A8HUT6_9BACT</name>
<evidence type="ECO:0000313" key="1">
    <source>
        <dbReference type="EMBL" id="NOK38402.1"/>
    </source>
</evidence>
<evidence type="ECO:0000313" key="2">
    <source>
        <dbReference type="Proteomes" id="UP000563426"/>
    </source>
</evidence>
<accession>A0A3A8HUT6</accession>
<dbReference type="AlphaFoldDB" id="A0A3A8HUT6"/>
<protein>
    <submittedName>
        <fullName evidence="1">Uncharacterized protein</fullName>
    </submittedName>
</protein>
<gene>
    <name evidence="1" type="ORF">HMI49_34915</name>
</gene>
<dbReference type="RefSeq" id="WP_120528966.1">
    <property type="nucleotide sequence ID" value="NZ_JABFJV010000316.1"/>
</dbReference>
<keyword evidence="2" id="KW-1185">Reference proteome</keyword>
<dbReference type="OrthoDB" id="9834967at2"/>
<proteinExistence type="predicted"/>
<comment type="caution">
    <text evidence="1">The sequence shown here is derived from an EMBL/GenBank/DDBJ whole genome shotgun (WGS) entry which is preliminary data.</text>
</comment>
<reference evidence="1 2" key="1">
    <citation type="submission" date="2020-05" db="EMBL/GenBank/DDBJ databases">
        <authorList>
            <person name="Whitworth D."/>
        </authorList>
    </citation>
    <scope>NUCLEOTIDE SEQUENCE [LARGE SCALE GENOMIC DNA]</scope>
    <source>
        <strain evidence="1 2">AB043B</strain>
    </source>
</reference>
<organism evidence="1 2">
    <name type="scientific">Corallococcus exercitus</name>
    <dbReference type="NCBI Taxonomy" id="2316736"/>
    <lineage>
        <taxon>Bacteria</taxon>
        <taxon>Pseudomonadati</taxon>
        <taxon>Myxococcota</taxon>
        <taxon>Myxococcia</taxon>
        <taxon>Myxococcales</taxon>
        <taxon>Cystobacterineae</taxon>
        <taxon>Myxococcaceae</taxon>
        <taxon>Corallococcus</taxon>
    </lineage>
</organism>
<sequence>MANAVFSSSVTYTPSGGGSLTQGFRVAFAYTASSSGTVDVAAGSTTAVDIVFGSVSEVLGFVLQNNTDKDVSIKVGANVFYSLAAGGVLMHWSPAKSAVSLTGVKATPDSPTNAGTIEYVVLGN</sequence>
<dbReference type="EMBL" id="JABFJV010000316">
    <property type="protein sequence ID" value="NOK38402.1"/>
    <property type="molecule type" value="Genomic_DNA"/>
</dbReference>